<feature type="region of interest" description="Disordered" evidence="1">
    <location>
        <begin position="215"/>
        <end position="238"/>
    </location>
</feature>
<keyword evidence="3" id="KW-1185">Reference proteome</keyword>
<dbReference type="OrthoDB" id="445580at2759"/>
<dbReference type="Proteomes" id="UP000187209">
    <property type="component" value="Unassembled WGS sequence"/>
</dbReference>
<feature type="region of interest" description="Disordered" evidence="1">
    <location>
        <begin position="1"/>
        <end position="108"/>
    </location>
</feature>
<protein>
    <submittedName>
        <fullName evidence="2">Uncharacterized protein</fullName>
    </submittedName>
</protein>
<dbReference type="Pfam" id="PF07004">
    <property type="entry name" value="SHIPPO-rpt"/>
    <property type="match status" value="8"/>
</dbReference>
<reference evidence="2 3" key="1">
    <citation type="submission" date="2016-11" db="EMBL/GenBank/DDBJ databases">
        <title>The macronuclear genome of Stentor coeruleus: a giant cell with tiny introns.</title>
        <authorList>
            <person name="Slabodnick M."/>
            <person name="Ruby J.G."/>
            <person name="Reiff S.B."/>
            <person name="Swart E.C."/>
            <person name="Gosai S."/>
            <person name="Prabakaran S."/>
            <person name="Witkowska E."/>
            <person name="Larue G.E."/>
            <person name="Fisher S."/>
            <person name="Freeman R.M."/>
            <person name="Gunawardena J."/>
            <person name="Chu W."/>
            <person name="Stover N.A."/>
            <person name="Gregory B.D."/>
            <person name="Nowacki M."/>
            <person name="Derisi J."/>
            <person name="Roy S.W."/>
            <person name="Marshall W.F."/>
            <person name="Sood P."/>
        </authorList>
    </citation>
    <scope>NUCLEOTIDE SEQUENCE [LARGE SCALE GENOMIC DNA]</scope>
    <source>
        <strain evidence="2">WM001</strain>
    </source>
</reference>
<feature type="compositionally biased region" description="Polar residues" evidence="1">
    <location>
        <begin position="18"/>
        <end position="50"/>
    </location>
</feature>
<gene>
    <name evidence="2" type="ORF">SteCoe_26891</name>
</gene>
<evidence type="ECO:0000313" key="2">
    <source>
        <dbReference type="EMBL" id="OMJ74231.1"/>
    </source>
</evidence>
<feature type="compositionally biased region" description="Polar residues" evidence="1">
    <location>
        <begin position="1"/>
        <end position="10"/>
    </location>
</feature>
<dbReference type="EMBL" id="MPUH01000765">
    <property type="protein sequence ID" value="OMJ74231.1"/>
    <property type="molecule type" value="Genomic_DNA"/>
</dbReference>
<dbReference type="InterPro" id="IPR010736">
    <property type="entry name" value="SHIPPO-rpt"/>
</dbReference>
<organism evidence="2 3">
    <name type="scientific">Stentor coeruleus</name>
    <dbReference type="NCBI Taxonomy" id="5963"/>
    <lineage>
        <taxon>Eukaryota</taxon>
        <taxon>Sar</taxon>
        <taxon>Alveolata</taxon>
        <taxon>Ciliophora</taxon>
        <taxon>Postciliodesmatophora</taxon>
        <taxon>Heterotrichea</taxon>
        <taxon>Heterotrichida</taxon>
        <taxon>Stentoridae</taxon>
        <taxon>Stentor</taxon>
    </lineage>
</organism>
<dbReference type="PANTHER" id="PTHR21580">
    <property type="entry name" value="SHIPPO-1-RELATED"/>
    <property type="match status" value="1"/>
</dbReference>
<evidence type="ECO:0000256" key="1">
    <source>
        <dbReference type="SAM" id="MobiDB-lite"/>
    </source>
</evidence>
<dbReference type="PANTHER" id="PTHR21580:SF28">
    <property type="entry name" value="BOREALIN N-TERMINAL DOMAIN-CONTAINING PROTEIN-RELATED"/>
    <property type="match status" value="1"/>
</dbReference>
<name>A0A1R2BBR6_9CILI</name>
<dbReference type="AlphaFoldDB" id="A0A1R2BBR6"/>
<sequence length="373" mass="40412">MMASLSNQEGSAKPEGSNPFQSPRLSTALSPKFQSSSDIHPGHSQKSSHSVMAKSPRAELFQPLDSPGPGRYEVEGSLGGPRFSLGIKKPLPKPIETPGPGAYEPKLVTSKTPKTAFIGKSNRKELSQIIDSPGPGTYDGKIPTHSPRWSFHGITKSSTSETILGPGRYEIIPPKTTSMCITPRSNRPELFNTIDNPGPGTYPSHDSLIANKTSYSFGKSGRPHKVSDTPGPGSYDAKLHNKNNSCKFGTEVKKTLQFGSDTPSAVYDPKIIQKSPSYSFGCKVNKKVSSDIPGPGAYFESEKPRKVLTSKMSKSQRFSMSYLEKEAMSKPGPGMYEPAHVKSKQNPSFSKAQKLVQKKNQNPGPGQYNPIKV</sequence>
<feature type="region of interest" description="Disordered" evidence="1">
    <location>
        <begin position="120"/>
        <end position="139"/>
    </location>
</feature>
<evidence type="ECO:0000313" key="3">
    <source>
        <dbReference type="Proteomes" id="UP000187209"/>
    </source>
</evidence>
<proteinExistence type="predicted"/>
<dbReference type="InterPro" id="IPR051291">
    <property type="entry name" value="CIMAP"/>
</dbReference>
<accession>A0A1R2BBR6</accession>
<feature type="region of interest" description="Disordered" evidence="1">
    <location>
        <begin position="329"/>
        <end position="373"/>
    </location>
</feature>
<comment type="caution">
    <text evidence="2">The sequence shown here is derived from an EMBL/GenBank/DDBJ whole genome shotgun (WGS) entry which is preliminary data.</text>
</comment>